<dbReference type="EMBL" id="CACSIM010000004">
    <property type="protein sequence ID" value="CAA0111305.1"/>
    <property type="molecule type" value="Genomic_DNA"/>
</dbReference>
<sequence length="287" mass="33346">MNPISQNYYSQRLRLHYVEWGDAKAEPILMIHGGLDHCRNWDWVAQALSSNYNIIAPDLRGHGDSDWSASGSYRQLDFVHDLTQLVHVKGYKKITIIAHSFGGFISLMYAGINPEIVDKMIIIEGLIKSKEEIENSLSIPVHQRLTEWMDSVYNVSSRQVKRYPSFAEALARMRSENGHLDDERAIHLTRHALKQNEDSTYSWKYDNYIHALYPDHEYIDLYSLWQRISCPILMLRGEDSFAVDPEVDGRIKHFQNVSTVNIPQAGHWLHHDQFDRFMTEVEGFLAK</sequence>
<accession>A0A5S9Q1D5</accession>
<dbReference type="SUPFAM" id="SSF53474">
    <property type="entry name" value="alpha/beta-Hydrolases"/>
    <property type="match status" value="1"/>
</dbReference>
<evidence type="ECO:0000313" key="2">
    <source>
        <dbReference type="EMBL" id="CAA0093406.1"/>
    </source>
</evidence>
<feature type="domain" description="AB hydrolase-1" evidence="1">
    <location>
        <begin position="27"/>
        <end position="272"/>
    </location>
</feature>
<dbReference type="GO" id="GO:0047372">
    <property type="term" value="F:monoacylglycerol lipase activity"/>
    <property type="evidence" value="ECO:0007669"/>
    <property type="project" value="TreeGrafter"/>
</dbReference>
<dbReference type="Pfam" id="PF00561">
    <property type="entry name" value="Abhydrolase_1"/>
    <property type="match status" value="1"/>
</dbReference>
<dbReference type="Proteomes" id="UP000439591">
    <property type="component" value="Unassembled WGS sequence"/>
</dbReference>
<keyword evidence="4" id="KW-1185">Reference proteome</keyword>
<dbReference type="InterPro" id="IPR050266">
    <property type="entry name" value="AB_hydrolase_sf"/>
</dbReference>
<dbReference type="AlphaFoldDB" id="A0A5S9Q1D5"/>
<name>A0A5S9Q1D5_9GAMM</name>
<dbReference type="EC" id="3.1.1.10" evidence="3"/>
<organism evidence="3 5">
    <name type="scientific">Zhongshania aliphaticivorans</name>
    <dbReference type="NCBI Taxonomy" id="1470434"/>
    <lineage>
        <taxon>Bacteria</taxon>
        <taxon>Pseudomonadati</taxon>
        <taxon>Pseudomonadota</taxon>
        <taxon>Gammaproteobacteria</taxon>
        <taxon>Cellvibrionales</taxon>
        <taxon>Spongiibacteraceae</taxon>
        <taxon>Zhongshania</taxon>
    </lineage>
</organism>
<dbReference type="Proteomes" id="UP000435877">
    <property type="component" value="Unassembled WGS sequence"/>
</dbReference>
<dbReference type="GO" id="GO:0046464">
    <property type="term" value="P:acylglycerol catabolic process"/>
    <property type="evidence" value="ECO:0007669"/>
    <property type="project" value="TreeGrafter"/>
</dbReference>
<evidence type="ECO:0000259" key="1">
    <source>
        <dbReference type="Pfam" id="PF00561"/>
    </source>
</evidence>
<dbReference type="InterPro" id="IPR029058">
    <property type="entry name" value="AB_hydrolase_fold"/>
</dbReference>
<dbReference type="Gene3D" id="3.40.50.1820">
    <property type="entry name" value="alpha/beta hydrolase"/>
    <property type="match status" value="1"/>
</dbReference>
<evidence type="ECO:0000313" key="5">
    <source>
        <dbReference type="Proteomes" id="UP000439591"/>
    </source>
</evidence>
<keyword evidence="3" id="KW-0378">Hydrolase</keyword>
<reference evidence="4 5" key="1">
    <citation type="submission" date="2019-11" db="EMBL/GenBank/DDBJ databases">
        <authorList>
            <person name="Holert J."/>
        </authorList>
    </citation>
    <scope>NUCLEOTIDE SEQUENCE [LARGE SCALE GENOMIC DNA]</scope>
    <source>
        <strain evidence="3">BC3_2A</strain>
        <strain evidence="2">SB11_1A</strain>
    </source>
</reference>
<dbReference type="GO" id="GO:0016020">
    <property type="term" value="C:membrane"/>
    <property type="evidence" value="ECO:0007669"/>
    <property type="project" value="TreeGrafter"/>
</dbReference>
<dbReference type="InterPro" id="IPR000073">
    <property type="entry name" value="AB_hydrolase_1"/>
</dbReference>
<dbReference type="PANTHER" id="PTHR43798">
    <property type="entry name" value="MONOACYLGLYCEROL LIPASE"/>
    <property type="match status" value="1"/>
</dbReference>
<evidence type="ECO:0000313" key="3">
    <source>
        <dbReference type="EMBL" id="CAA0111305.1"/>
    </source>
</evidence>
<proteinExistence type="predicted"/>
<dbReference type="PANTHER" id="PTHR43798:SF33">
    <property type="entry name" value="HYDROLASE, PUTATIVE (AFU_ORTHOLOGUE AFUA_2G14860)-RELATED"/>
    <property type="match status" value="1"/>
</dbReference>
<dbReference type="EMBL" id="CACSIK010000001">
    <property type="protein sequence ID" value="CAA0093406.1"/>
    <property type="molecule type" value="Genomic_DNA"/>
</dbReference>
<dbReference type="RefSeq" id="WP_159269005.1">
    <property type="nucleotide sequence ID" value="NZ_CACSIK010000001.1"/>
</dbReference>
<gene>
    <name evidence="2" type="ORF">IHBHHGIJ_02470</name>
    <name evidence="3" type="ORF">KFEGEMFD_02657</name>
</gene>
<dbReference type="GO" id="GO:0050357">
    <property type="term" value="F:tropinesterase activity"/>
    <property type="evidence" value="ECO:0007669"/>
    <property type="project" value="UniProtKB-EC"/>
</dbReference>
<dbReference type="PRINTS" id="PR00111">
    <property type="entry name" value="ABHYDROLASE"/>
</dbReference>
<evidence type="ECO:0000313" key="4">
    <source>
        <dbReference type="Proteomes" id="UP000435877"/>
    </source>
</evidence>
<dbReference type="OrthoDB" id="5380819at2"/>
<protein>
    <submittedName>
        <fullName evidence="3">Tropinesterase</fullName>
        <ecNumber evidence="3">3.1.1.10</ecNumber>
    </submittedName>
</protein>